<gene>
    <name evidence="3" type="ORF">GCM10022229_17280</name>
</gene>
<evidence type="ECO:0000256" key="1">
    <source>
        <dbReference type="SAM" id="MobiDB-lite"/>
    </source>
</evidence>
<feature type="transmembrane region" description="Helical" evidence="2">
    <location>
        <begin position="31"/>
        <end position="55"/>
    </location>
</feature>
<keyword evidence="2" id="KW-0812">Transmembrane</keyword>
<comment type="caution">
    <text evidence="3">The sequence shown here is derived from an EMBL/GenBank/DDBJ whole genome shotgun (WGS) entry which is preliminary data.</text>
</comment>
<protein>
    <submittedName>
        <fullName evidence="3">Uncharacterized protein</fullName>
    </submittedName>
</protein>
<sequence>MTNPTAEAGTTNRRATPPPLSMRDARFIRRAATAGLAIILLAPFFRGPLLVALLIHAQRRLRWSIQTGHLRDASKRFRTQHGKAARFSPGYLIERIRMRAGTMAVWLLIVQTPSIFTAALFAGMEGDSSDVMAAWRVLHAVQFVLVIVVVFRFLAGLNREQRRLARKDAGTAQ</sequence>
<accession>A0ABP7MIC5</accession>
<dbReference type="Proteomes" id="UP001501727">
    <property type="component" value="Unassembled WGS sequence"/>
</dbReference>
<reference evidence="4" key="1">
    <citation type="journal article" date="2019" name="Int. J. Syst. Evol. Microbiol.">
        <title>The Global Catalogue of Microorganisms (GCM) 10K type strain sequencing project: providing services to taxonomists for standard genome sequencing and annotation.</title>
        <authorList>
            <consortium name="The Broad Institute Genomics Platform"/>
            <consortium name="The Broad Institute Genome Sequencing Center for Infectious Disease"/>
            <person name="Wu L."/>
            <person name="Ma J."/>
        </authorList>
    </citation>
    <scope>NUCLEOTIDE SEQUENCE [LARGE SCALE GENOMIC DNA]</scope>
    <source>
        <strain evidence="4">JCM 16916</strain>
    </source>
</reference>
<evidence type="ECO:0000313" key="3">
    <source>
        <dbReference type="EMBL" id="GAA3923909.1"/>
    </source>
</evidence>
<organism evidence="3 4">
    <name type="scientific">Luteimonas lutimaris</name>
    <dbReference type="NCBI Taxonomy" id="698645"/>
    <lineage>
        <taxon>Bacteria</taxon>
        <taxon>Pseudomonadati</taxon>
        <taxon>Pseudomonadota</taxon>
        <taxon>Gammaproteobacteria</taxon>
        <taxon>Lysobacterales</taxon>
        <taxon>Lysobacteraceae</taxon>
        <taxon>Luteimonas</taxon>
    </lineage>
</organism>
<proteinExistence type="predicted"/>
<feature type="compositionally biased region" description="Polar residues" evidence="1">
    <location>
        <begin position="1"/>
        <end position="14"/>
    </location>
</feature>
<evidence type="ECO:0000313" key="4">
    <source>
        <dbReference type="Proteomes" id="UP001501727"/>
    </source>
</evidence>
<feature type="transmembrane region" description="Helical" evidence="2">
    <location>
        <begin position="136"/>
        <end position="157"/>
    </location>
</feature>
<keyword evidence="2" id="KW-1133">Transmembrane helix</keyword>
<name>A0ABP7MIC5_9GAMM</name>
<keyword evidence="2" id="KW-0472">Membrane</keyword>
<feature type="transmembrane region" description="Helical" evidence="2">
    <location>
        <begin position="104"/>
        <end position="124"/>
    </location>
</feature>
<keyword evidence="4" id="KW-1185">Reference proteome</keyword>
<dbReference type="RefSeq" id="WP_344759584.1">
    <property type="nucleotide sequence ID" value="NZ_BAAAZU010000007.1"/>
</dbReference>
<feature type="region of interest" description="Disordered" evidence="1">
    <location>
        <begin position="1"/>
        <end position="20"/>
    </location>
</feature>
<evidence type="ECO:0000256" key="2">
    <source>
        <dbReference type="SAM" id="Phobius"/>
    </source>
</evidence>
<dbReference type="EMBL" id="BAAAZU010000007">
    <property type="protein sequence ID" value="GAA3923909.1"/>
    <property type="molecule type" value="Genomic_DNA"/>
</dbReference>